<keyword evidence="1" id="KW-1133">Transmembrane helix</keyword>
<dbReference type="Proteomes" id="UP001163823">
    <property type="component" value="Chromosome 8"/>
</dbReference>
<evidence type="ECO:0000313" key="3">
    <source>
        <dbReference type="Proteomes" id="UP001163823"/>
    </source>
</evidence>
<name>A0AAD7LKA3_QUISA</name>
<dbReference type="KEGG" id="qsa:O6P43_020217"/>
<proteinExistence type="predicted"/>
<keyword evidence="3" id="KW-1185">Reference proteome</keyword>
<reference evidence="2" key="1">
    <citation type="journal article" date="2023" name="Science">
        <title>Elucidation of the pathway for biosynthesis of saponin adjuvants from the soapbark tree.</title>
        <authorList>
            <person name="Reed J."/>
            <person name="Orme A."/>
            <person name="El-Demerdash A."/>
            <person name="Owen C."/>
            <person name="Martin L.B.B."/>
            <person name="Misra R.C."/>
            <person name="Kikuchi S."/>
            <person name="Rejzek M."/>
            <person name="Martin A.C."/>
            <person name="Harkess A."/>
            <person name="Leebens-Mack J."/>
            <person name="Louveau T."/>
            <person name="Stephenson M.J."/>
            <person name="Osbourn A."/>
        </authorList>
    </citation>
    <scope>NUCLEOTIDE SEQUENCE</scope>
    <source>
        <strain evidence="2">S10</strain>
    </source>
</reference>
<dbReference type="AlphaFoldDB" id="A0AAD7LKA3"/>
<feature type="transmembrane region" description="Helical" evidence="1">
    <location>
        <begin position="29"/>
        <end position="51"/>
    </location>
</feature>
<organism evidence="2 3">
    <name type="scientific">Quillaja saponaria</name>
    <name type="common">Soap bark tree</name>
    <dbReference type="NCBI Taxonomy" id="32244"/>
    <lineage>
        <taxon>Eukaryota</taxon>
        <taxon>Viridiplantae</taxon>
        <taxon>Streptophyta</taxon>
        <taxon>Embryophyta</taxon>
        <taxon>Tracheophyta</taxon>
        <taxon>Spermatophyta</taxon>
        <taxon>Magnoliopsida</taxon>
        <taxon>eudicotyledons</taxon>
        <taxon>Gunneridae</taxon>
        <taxon>Pentapetalae</taxon>
        <taxon>rosids</taxon>
        <taxon>fabids</taxon>
        <taxon>Fabales</taxon>
        <taxon>Quillajaceae</taxon>
        <taxon>Quillaja</taxon>
    </lineage>
</organism>
<gene>
    <name evidence="2" type="ORF">O6P43_020217</name>
</gene>
<comment type="caution">
    <text evidence="2">The sequence shown here is derived from an EMBL/GenBank/DDBJ whole genome shotgun (WGS) entry which is preliminary data.</text>
</comment>
<protein>
    <submittedName>
        <fullName evidence="2">Uncharacterized protein</fullName>
    </submittedName>
</protein>
<keyword evidence="1" id="KW-0812">Transmembrane</keyword>
<accession>A0AAD7LKA3</accession>
<evidence type="ECO:0000256" key="1">
    <source>
        <dbReference type="SAM" id="Phobius"/>
    </source>
</evidence>
<evidence type="ECO:0000313" key="2">
    <source>
        <dbReference type="EMBL" id="KAJ7959673.1"/>
    </source>
</evidence>
<keyword evidence="1" id="KW-0472">Membrane</keyword>
<dbReference type="EMBL" id="JARAOO010000008">
    <property type="protein sequence ID" value="KAJ7959673.1"/>
    <property type="molecule type" value="Genomic_DNA"/>
</dbReference>
<sequence length="90" mass="10065">MGWLDNLCSWLQSLSPVLAMALSTLAALFWALFAQVLVVGFGLPLAIQLVYQEPSIPTDRFVTYGLYSDKVYIEIAYLKPKGEICSHVRL</sequence>